<dbReference type="Gene3D" id="6.10.340.10">
    <property type="match status" value="1"/>
</dbReference>
<protein>
    <recommendedName>
        <fullName evidence="4">Methyl-accepting transducer domain-containing protein</fullName>
    </recommendedName>
</protein>
<feature type="compositionally biased region" description="Basic and acidic residues" evidence="2">
    <location>
        <begin position="576"/>
        <end position="594"/>
    </location>
</feature>
<dbReference type="EMBL" id="VSSQ01008136">
    <property type="protein sequence ID" value="MPM37996.1"/>
    <property type="molecule type" value="Genomic_DNA"/>
</dbReference>
<dbReference type="InterPro" id="IPR004089">
    <property type="entry name" value="MCPsignal_dom"/>
</dbReference>
<dbReference type="PRINTS" id="PR00260">
    <property type="entry name" value="CHEMTRNSDUCR"/>
</dbReference>
<name>A0A644ZAT0_9ZZZZ</name>
<keyword evidence="3" id="KW-1133">Transmembrane helix</keyword>
<sequence length="600" mass="64918">MKKCFENINISKKLLTGFLFITCLGIIIGITGIVNLVKLIDHQQNTYDQCTLGIEYSSAAKASLLKIRTTTRDLFLYFKKEKDNYCNELLDEMAQLESHLDNYSNTISDGTDQENFDAVINAYMGYKEDIATIMNIAKNGSSIALMSTLVSQKGNDVKVQEKIEALSAYKDKISAEALKNDKTSARNAICLMVAIIIISFVIALFSGFYISSIISIPMQKFAAFAKMLAVGDMEIDKILGEKDKLLRFRKDEVGILAEGFHKMIISTTEQAHNMQAIAAGDLTTAVTVRSESDILGKALAELVSKFHTLAVSIVSSADQVISGTKQVTDSSTALSQGATEQASSVEELSASMEQITSQTAQNAQNAQRTNELAKNVKKDADVSNGQMAGMLRAMEEINMSSDSISKIIKVIEDIAFQTNILALNAAVEAARAGQYGKGFAVVAEEVRNLAGQSSKAAKETTELIENSIKKVGAGTKIANETSEALVKIISGISQAAELVDSIAIASNEQAAAFQQINQGIMEISQVVQNNAAAAEECAAASDKMSSQADCLKQSVSVFKLNADNISDQNNIVPQNQRDEEPDKENKESEKRGVQEKQPVI</sequence>
<dbReference type="GO" id="GO:0006935">
    <property type="term" value="P:chemotaxis"/>
    <property type="evidence" value="ECO:0007669"/>
    <property type="project" value="UniProtKB-KW"/>
</dbReference>
<organism evidence="5">
    <name type="scientific">bioreactor metagenome</name>
    <dbReference type="NCBI Taxonomy" id="1076179"/>
    <lineage>
        <taxon>unclassified sequences</taxon>
        <taxon>metagenomes</taxon>
        <taxon>ecological metagenomes</taxon>
    </lineage>
</organism>
<dbReference type="InterPro" id="IPR051310">
    <property type="entry name" value="MCP_chemotaxis"/>
</dbReference>
<gene>
    <name evidence="5" type="ORF">SDC9_84619</name>
</gene>
<dbReference type="PANTHER" id="PTHR43531:SF11">
    <property type="entry name" value="METHYL-ACCEPTING CHEMOTAXIS PROTEIN 3"/>
    <property type="match status" value="1"/>
</dbReference>
<feature type="domain" description="Methyl-accepting transducer" evidence="4">
    <location>
        <begin position="316"/>
        <end position="545"/>
    </location>
</feature>
<keyword evidence="3" id="KW-0472">Membrane</keyword>
<evidence type="ECO:0000256" key="2">
    <source>
        <dbReference type="SAM" id="MobiDB-lite"/>
    </source>
</evidence>
<comment type="caution">
    <text evidence="5">The sequence shown here is derived from an EMBL/GenBank/DDBJ whole genome shotgun (WGS) entry which is preliminary data.</text>
</comment>
<dbReference type="PANTHER" id="PTHR43531">
    <property type="entry name" value="PROTEIN ICFG"/>
    <property type="match status" value="1"/>
</dbReference>
<dbReference type="InterPro" id="IPR024478">
    <property type="entry name" value="HlyB_4HB_MCP"/>
</dbReference>
<keyword evidence="1" id="KW-0145">Chemotaxis</keyword>
<evidence type="ECO:0000256" key="3">
    <source>
        <dbReference type="SAM" id="Phobius"/>
    </source>
</evidence>
<dbReference type="GO" id="GO:0005886">
    <property type="term" value="C:plasma membrane"/>
    <property type="evidence" value="ECO:0007669"/>
    <property type="project" value="TreeGrafter"/>
</dbReference>
<dbReference type="Gene3D" id="1.10.287.950">
    <property type="entry name" value="Methyl-accepting chemotaxis protein"/>
    <property type="match status" value="1"/>
</dbReference>
<dbReference type="GO" id="GO:0007165">
    <property type="term" value="P:signal transduction"/>
    <property type="evidence" value="ECO:0007669"/>
    <property type="project" value="InterPro"/>
</dbReference>
<dbReference type="CDD" id="cd11386">
    <property type="entry name" value="MCP_signal"/>
    <property type="match status" value="1"/>
</dbReference>
<feature type="transmembrane region" description="Helical" evidence="3">
    <location>
        <begin position="188"/>
        <end position="210"/>
    </location>
</feature>
<dbReference type="PROSITE" id="PS50111">
    <property type="entry name" value="CHEMOTAXIS_TRANSDUC_2"/>
    <property type="match status" value="1"/>
</dbReference>
<dbReference type="Pfam" id="PF12729">
    <property type="entry name" value="4HB_MCP_1"/>
    <property type="match status" value="1"/>
</dbReference>
<dbReference type="GO" id="GO:0004888">
    <property type="term" value="F:transmembrane signaling receptor activity"/>
    <property type="evidence" value="ECO:0007669"/>
    <property type="project" value="InterPro"/>
</dbReference>
<keyword evidence="3" id="KW-0812">Transmembrane</keyword>
<dbReference type="AlphaFoldDB" id="A0A644ZAT0"/>
<dbReference type="Pfam" id="PF00015">
    <property type="entry name" value="MCPsignal"/>
    <property type="match status" value="1"/>
</dbReference>
<dbReference type="SUPFAM" id="SSF58104">
    <property type="entry name" value="Methyl-accepting chemotaxis protein (MCP) signaling domain"/>
    <property type="match status" value="1"/>
</dbReference>
<accession>A0A644ZAT0</accession>
<dbReference type="InterPro" id="IPR004090">
    <property type="entry name" value="Chemotax_Me-accpt_rcpt"/>
</dbReference>
<feature type="transmembrane region" description="Helical" evidence="3">
    <location>
        <begin position="15"/>
        <end position="37"/>
    </location>
</feature>
<dbReference type="SMART" id="SM00283">
    <property type="entry name" value="MA"/>
    <property type="match status" value="1"/>
</dbReference>
<evidence type="ECO:0000259" key="4">
    <source>
        <dbReference type="PROSITE" id="PS50111"/>
    </source>
</evidence>
<feature type="compositionally biased region" description="Polar residues" evidence="2">
    <location>
        <begin position="566"/>
        <end position="575"/>
    </location>
</feature>
<evidence type="ECO:0000256" key="1">
    <source>
        <dbReference type="ARBA" id="ARBA00022500"/>
    </source>
</evidence>
<feature type="region of interest" description="Disordered" evidence="2">
    <location>
        <begin position="566"/>
        <end position="600"/>
    </location>
</feature>
<proteinExistence type="predicted"/>
<evidence type="ECO:0000313" key="5">
    <source>
        <dbReference type="EMBL" id="MPM37996.1"/>
    </source>
</evidence>
<reference evidence="5" key="1">
    <citation type="submission" date="2019-08" db="EMBL/GenBank/DDBJ databases">
        <authorList>
            <person name="Kucharzyk K."/>
            <person name="Murdoch R.W."/>
            <person name="Higgins S."/>
            <person name="Loffler F."/>
        </authorList>
    </citation>
    <scope>NUCLEOTIDE SEQUENCE</scope>
</reference>